<evidence type="ECO:0000256" key="4">
    <source>
        <dbReference type="ARBA" id="ARBA00022771"/>
    </source>
</evidence>
<accession>A0A6P8H7Z0</accession>
<gene>
    <name evidence="12" type="primary">LOC116288882</name>
</gene>
<evidence type="ECO:0000256" key="9">
    <source>
        <dbReference type="PROSITE-ProRule" id="PRU00146"/>
    </source>
</evidence>
<dbReference type="InterPro" id="IPR013083">
    <property type="entry name" value="Znf_RING/FYVE/PHD"/>
</dbReference>
<comment type="similarity">
    <text evidence="2">Belongs to the ING family.</text>
</comment>
<protein>
    <submittedName>
        <fullName evidence="12">Inhibitor of growth protein 3-like</fullName>
    </submittedName>
</protein>
<evidence type="ECO:0000259" key="10">
    <source>
        <dbReference type="PROSITE" id="PS50016"/>
    </source>
</evidence>
<comment type="subcellular location">
    <subcellularLocation>
        <location evidence="1">Nucleus</location>
    </subcellularLocation>
</comment>
<evidence type="ECO:0000313" key="11">
    <source>
        <dbReference type="Proteomes" id="UP000515163"/>
    </source>
</evidence>
<feature type="binding site" evidence="8">
    <location>
        <position position="113"/>
    </location>
    <ligand>
        <name>Zn(2+)</name>
        <dbReference type="ChEBI" id="CHEBI:29105"/>
        <label>1</label>
    </ligand>
</feature>
<feature type="binding site" evidence="8">
    <location>
        <position position="155"/>
    </location>
    <ligand>
        <name>Zn(2+)</name>
        <dbReference type="ChEBI" id="CHEBI:29105"/>
        <label>2</label>
    </ligand>
</feature>
<evidence type="ECO:0000256" key="7">
    <source>
        <dbReference type="PIRSR" id="PIRSR628651-50"/>
    </source>
</evidence>
<evidence type="ECO:0000256" key="6">
    <source>
        <dbReference type="ARBA" id="ARBA00023242"/>
    </source>
</evidence>
<dbReference type="Pfam" id="PF00628">
    <property type="entry name" value="PHD"/>
    <property type="match status" value="1"/>
</dbReference>
<feature type="binding site" evidence="8">
    <location>
        <position position="111"/>
    </location>
    <ligand>
        <name>Zn(2+)</name>
        <dbReference type="ChEBI" id="CHEBI:29105"/>
        <label>1</label>
    </ligand>
</feature>
<dbReference type="OrthoDB" id="5411773at2759"/>
<dbReference type="InterPro" id="IPR019786">
    <property type="entry name" value="Zinc_finger_PHD-type_CS"/>
</dbReference>
<dbReference type="GO" id="GO:0005634">
    <property type="term" value="C:nucleus"/>
    <property type="evidence" value="ECO:0007669"/>
    <property type="project" value="UniProtKB-SubCell"/>
</dbReference>
<feature type="site" description="Histone H3K4me3 binding" evidence="7">
    <location>
        <position position="121"/>
    </location>
</feature>
<sequence length="158" mass="17704">MDQTESIDIEDLSQKVLLPVQEVKWHLDHYGNIREKRKAKTAAKKSSQMNDCLDNNIGMSCIVCKGMASVCCSADPEQCTDAYCLGCLDLKYPPPMEWVCPMCQEDADVYCVCSQGEYGLMVGCDGPKCVAQWFHLQCVGLTEEPKTEQWFCPLCSQV</sequence>
<keyword evidence="4 9" id="KW-0863">Zinc-finger</keyword>
<evidence type="ECO:0000256" key="8">
    <source>
        <dbReference type="PIRSR" id="PIRSR628651-51"/>
    </source>
</evidence>
<dbReference type="InterPro" id="IPR001965">
    <property type="entry name" value="Znf_PHD"/>
</dbReference>
<feature type="binding site" evidence="8">
    <location>
        <position position="129"/>
    </location>
    <ligand>
        <name>Zn(2+)</name>
        <dbReference type="ChEBI" id="CHEBI:29105"/>
        <label>2</label>
    </ligand>
</feature>
<feature type="site" description="Histone H3K4me3 binding" evidence="7">
    <location>
        <position position="133"/>
    </location>
</feature>
<keyword evidence="5 8" id="KW-0862">Zinc</keyword>
<dbReference type="InterPro" id="IPR019787">
    <property type="entry name" value="Znf_PHD-finger"/>
</dbReference>
<feature type="binding site" evidence="8">
    <location>
        <position position="124"/>
    </location>
    <ligand>
        <name>Zn(2+)</name>
        <dbReference type="ChEBI" id="CHEBI:29105"/>
        <label>2</label>
    </ligand>
</feature>
<reference evidence="12" key="1">
    <citation type="submission" date="2025-08" db="UniProtKB">
        <authorList>
            <consortium name="RefSeq"/>
        </authorList>
    </citation>
    <scope>IDENTIFICATION</scope>
    <source>
        <tissue evidence="12">Tentacle</tissue>
    </source>
</reference>
<feature type="binding site" evidence="8">
    <location>
        <position position="135"/>
    </location>
    <ligand>
        <name>Zn(2+)</name>
        <dbReference type="ChEBI" id="CHEBI:29105"/>
        <label>1</label>
    </ligand>
</feature>
<dbReference type="Proteomes" id="UP000515163">
    <property type="component" value="Unplaced"/>
</dbReference>
<dbReference type="Gene3D" id="3.30.40.10">
    <property type="entry name" value="Zinc/RING finger domain, C3HC4 (zinc finger)"/>
    <property type="match status" value="1"/>
</dbReference>
<evidence type="ECO:0000256" key="5">
    <source>
        <dbReference type="ARBA" id="ARBA00022833"/>
    </source>
</evidence>
<organism evidence="11 12">
    <name type="scientific">Actinia tenebrosa</name>
    <name type="common">Australian red waratah sea anemone</name>
    <dbReference type="NCBI Taxonomy" id="6105"/>
    <lineage>
        <taxon>Eukaryota</taxon>
        <taxon>Metazoa</taxon>
        <taxon>Cnidaria</taxon>
        <taxon>Anthozoa</taxon>
        <taxon>Hexacorallia</taxon>
        <taxon>Actiniaria</taxon>
        <taxon>Actiniidae</taxon>
        <taxon>Actinia</taxon>
    </lineage>
</organism>
<dbReference type="SUPFAM" id="SSF57903">
    <property type="entry name" value="FYVE/PHD zinc finger"/>
    <property type="match status" value="1"/>
</dbReference>
<dbReference type="AlphaFoldDB" id="A0A6P8H7Z0"/>
<feature type="domain" description="PHD-type" evidence="10">
    <location>
        <begin position="97"/>
        <end position="158"/>
    </location>
</feature>
<dbReference type="KEGG" id="aten:116288882"/>
<dbReference type="GO" id="GO:0008270">
    <property type="term" value="F:zinc ion binding"/>
    <property type="evidence" value="ECO:0007669"/>
    <property type="project" value="UniProtKB-KW"/>
</dbReference>
<dbReference type="PROSITE" id="PS01359">
    <property type="entry name" value="ZF_PHD_1"/>
    <property type="match status" value="1"/>
</dbReference>
<name>A0A6P8H7Z0_ACTTE</name>
<feature type="binding site" evidence="8">
    <location>
        <position position="152"/>
    </location>
    <ligand>
        <name>Zn(2+)</name>
        <dbReference type="ChEBI" id="CHEBI:29105"/>
        <label>2</label>
    </ligand>
</feature>
<dbReference type="InterPro" id="IPR011011">
    <property type="entry name" value="Znf_FYVE_PHD"/>
</dbReference>
<evidence type="ECO:0000313" key="12">
    <source>
        <dbReference type="RefSeq" id="XP_031551606.1"/>
    </source>
</evidence>
<dbReference type="InParanoid" id="A0A6P8H7Z0"/>
<proteinExistence type="inferred from homology"/>
<evidence type="ECO:0000256" key="2">
    <source>
        <dbReference type="ARBA" id="ARBA00010210"/>
    </source>
</evidence>
<dbReference type="SMART" id="SM00249">
    <property type="entry name" value="PHD"/>
    <property type="match status" value="2"/>
</dbReference>
<feature type="site" description="Histone H3K4me3 binding" evidence="7">
    <location>
        <position position="125"/>
    </location>
</feature>
<dbReference type="PROSITE" id="PS50016">
    <property type="entry name" value="ZF_PHD_2"/>
    <property type="match status" value="1"/>
</dbReference>
<feature type="binding site" evidence="8">
    <location>
        <position position="138"/>
    </location>
    <ligand>
        <name>Zn(2+)</name>
        <dbReference type="ChEBI" id="CHEBI:29105"/>
        <label>1</label>
    </ligand>
</feature>
<keyword evidence="6" id="KW-0539">Nucleus</keyword>
<dbReference type="GeneID" id="116288882"/>
<evidence type="ECO:0000256" key="1">
    <source>
        <dbReference type="ARBA" id="ARBA00004123"/>
    </source>
</evidence>
<feature type="site" description="Histone H3K4me3 binding" evidence="7">
    <location>
        <position position="110"/>
    </location>
</feature>
<keyword evidence="3 8" id="KW-0479">Metal-binding</keyword>
<dbReference type="PANTHER" id="PTHR10333">
    <property type="entry name" value="INHIBITOR OF GROWTH PROTEIN"/>
    <property type="match status" value="1"/>
</dbReference>
<keyword evidence="11" id="KW-1185">Reference proteome</keyword>
<evidence type="ECO:0000256" key="3">
    <source>
        <dbReference type="ARBA" id="ARBA00022723"/>
    </source>
</evidence>
<dbReference type="InterPro" id="IPR028651">
    <property type="entry name" value="ING_fam"/>
</dbReference>
<dbReference type="RefSeq" id="XP_031551606.1">
    <property type="nucleotide sequence ID" value="XM_031695746.1"/>
</dbReference>